<keyword evidence="5 7" id="KW-1133">Transmembrane helix</keyword>
<name>A0A381P636_9ZZZZ</name>
<dbReference type="InterPro" id="IPR030802">
    <property type="entry name" value="Permease_MalE"/>
</dbReference>
<evidence type="ECO:0000256" key="3">
    <source>
        <dbReference type="ARBA" id="ARBA00022448"/>
    </source>
</evidence>
<evidence type="ECO:0000256" key="6">
    <source>
        <dbReference type="ARBA" id="ARBA00023136"/>
    </source>
</evidence>
<gene>
    <name evidence="8" type="ORF">METZ01_LOCUS15259</name>
</gene>
<evidence type="ECO:0000256" key="4">
    <source>
        <dbReference type="ARBA" id="ARBA00022692"/>
    </source>
</evidence>
<dbReference type="AlphaFoldDB" id="A0A381P636"/>
<evidence type="ECO:0000256" key="5">
    <source>
        <dbReference type="ARBA" id="ARBA00022989"/>
    </source>
</evidence>
<keyword evidence="4 7" id="KW-0812">Transmembrane</keyword>
<dbReference type="InterPro" id="IPR003453">
    <property type="entry name" value="ABC_MlaE_roteobac"/>
</dbReference>
<evidence type="ECO:0000256" key="7">
    <source>
        <dbReference type="SAM" id="Phobius"/>
    </source>
</evidence>
<evidence type="ECO:0008006" key="9">
    <source>
        <dbReference type="Google" id="ProtNLM"/>
    </source>
</evidence>
<feature type="non-terminal residue" evidence="8">
    <location>
        <position position="1"/>
    </location>
</feature>
<protein>
    <recommendedName>
        <fullName evidence="9">ABC transporter permease</fullName>
    </recommendedName>
</protein>
<dbReference type="PANTHER" id="PTHR30188:SF4">
    <property type="entry name" value="PROTEIN TRIGALACTOSYLDIACYLGLYCEROL 1, CHLOROPLASTIC"/>
    <property type="match status" value="1"/>
</dbReference>
<dbReference type="EMBL" id="UINC01000867">
    <property type="protein sequence ID" value="SUZ62405.1"/>
    <property type="molecule type" value="Genomic_DNA"/>
</dbReference>
<dbReference type="GO" id="GO:0043190">
    <property type="term" value="C:ATP-binding cassette (ABC) transporter complex"/>
    <property type="evidence" value="ECO:0007669"/>
    <property type="project" value="InterPro"/>
</dbReference>
<reference evidence="8" key="1">
    <citation type="submission" date="2018-05" db="EMBL/GenBank/DDBJ databases">
        <authorList>
            <person name="Lanie J.A."/>
            <person name="Ng W.-L."/>
            <person name="Kazmierczak K.M."/>
            <person name="Andrzejewski T.M."/>
            <person name="Davidsen T.M."/>
            <person name="Wayne K.J."/>
            <person name="Tettelin H."/>
            <person name="Glass J.I."/>
            <person name="Rusch D."/>
            <person name="Podicherti R."/>
            <person name="Tsui H.-C.T."/>
            <person name="Winkler M.E."/>
        </authorList>
    </citation>
    <scope>NUCLEOTIDE SEQUENCE</scope>
</reference>
<proteinExistence type="inferred from homology"/>
<dbReference type="NCBIfam" id="TIGR00056">
    <property type="entry name" value="MlaE family lipid ABC transporter permease subunit"/>
    <property type="match status" value="1"/>
</dbReference>
<dbReference type="Pfam" id="PF02405">
    <property type="entry name" value="MlaE"/>
    <property type="match status" value="1"/>
</dbReference>
<evidence type="ECO:0000313" key="8">
    <source>
        <dbReference type="EMBL" id="SUZ62405.1"/>
    </source>
</evidence>
<organism evidence="8">
    <name type="scientific">marine metagenome</name>
    <dbReference type="NCBI Taxonomy" id="408172"/>
    <lineage>
        <taxon>unclassified sequences</taxon>
        <taxon>metagenomes</taxon>
        <taxon>ecological metagenomes</taxon>
    </lineage>
</organism>
<keyword evidence="3" id="KW-0813">Transport</keyword>
<comment type="subcellular location">
    <subcellularLocation>
        <location evidence="1">Membrane</location>
        <topology evidence="1">Multi-pass membrane protein</topology>
    </subcellularLocation>
</comment>
<comment type="similarity">
    <text evidence="2">Belongs to the MlaE permease family.</text>
</comment>
<sequence>VKKLVEIIGRFTIETLGEAGRTGILFFQSLATLRRRPFYTKVWFEQMLEIGVRSLPIVVVTSVFSGAVFAMQMWEGMERYGSTTWVGWAVALAITREMVPILASLMVSGRAGSAMAAEIGTMVVSEQVDALRTMAVDPVAYLVVPRIVATAFMLPVTVLIGDILGVWGGSLVVVNLYGSSSTMYWDGIWATLTLRDLNSGLIKAAVFGVLIALFSCQNGFHTTGGAKGVGRATTRAVVSGSMSILISNFFLTRLLLES</sequence>
<feature type="transmembrane region" description="Helical" evidence="7">
    <location>
        <begin position="55"/>
        <end position="74"/>
    </location>
</feature>
<dbReference type="PANTHER" id="PTHR30188">
    <property type="entry name" value="ABC TRANSPORTER PERMEASE PROTEIN-RELATED"/>
    <property type="match status" value="1"/>
</dbReference>
<accession>A0A381P636</accession>
<feature type="transmembrane region" description="Helical" evidence="7">
    <location>
        <begin position="152"/>
        <end position="177"/>
    </location>
</feature>
<keyword evidence="6 7" id="KW-0472">Membrane</keyword>
<dbReference type="GO" id="GO:0005548">
    <property type="term" value="F:phospholipid transporter activity"/>
    <property type="evidence" value="ECO:0007669"/>
    <property type="project" value="TreeGrafter"/>
</dbReference>
<feature type="transmembrane region" description="Helical" evidence="7">
    <location>
        <begin position="86"/>
        <end position="107"/>
    </location>
</feature>
<evidence type="ECO:0000256" key="1">
    <source>
        <dbReference type="ARBA" id="ARBA00004141"/>
    </source>
</evidence>
<feature type="transmembrane region" description="Helical" evidence="7">
    <location>
        <begin position="197"/>
        <end position="216"/>
    </location>
</feature>
<evidence type="ECO:0000256" key="2">
    <source>
        <dbReference type="ARBA" id="ARBA00007556"/>
    </source>
</evidence>
<feature type="transmembrane region" description="Helical" evidence="7">
    <location>
        <begin position="236"/>
        <end position="256"/>
    </location>
</feature>